<dbReference type="InterPro" id="IPR039151">
    <property type="entry name" value="INTU"/>
</dbReference>
<evidence type="ECO:0000256" key="7">
    <source>
        <dbReference type="SAM" id="MobiDB-lite"/>
    </source>
</evidence>
<organism evidence="11 12">
    <name type="scientific">Callosobruchus maculatus</name>
    <name type="common">Southern cowpea weevil</name>
    <name type="synonym">Pulse bruchid</name>
    <dbReference type="NCBI Taxonomy" id="64391"/>
    <lineage>
        <taxon>Eukaryota</taxon>
        <taxon>Metazoa</taxon>
        <taxon>Ecdysozoa</taxon>
        <taxon>Arthropoda</taxon>
        <taxon>Hexapoda</taxon>
        <taxon>Insecta</taxon>
        <taxon>Pterygota</taxon>
        <taxon>Neoptera</taxon>
        <taxon>Endopterygota</taxon>
        <taxon>Coleoptera</taxon>
        <taxon>Polyphaga</taxon>
        <taxon>Cucujiformia</taxon>
        <taxon>Chrysomeloidea</taxon>
        <taxon>Chrysomelidae</taxon>
        <taxon>Bruchinae</taxon>
        <taxon>Bruchini</taxon>
        <taxon>Callosobruchus</taxon>
    </lineage>
</organism>
<dbReference type="EMBL" id="CAACVG010014480">
    <property type="protein sequence ID" value="VEN63267.1"/>
    <property type="molecule type" value="Genomic_DNA"/>
</dbReference>
<feature type="compositionally biased region" description="Low complexity" evidence="7">
    <location>
        <begin position="29"/>
        <end position="42"/>
    </location>
</feature>
<dbReference type="PANTHER" id="PTHR21082">
    <property type="entry name" value="PROTEIN INTURNED"/>
    <property type="match status" value="1"/>
</dbReference>
<feature type="compositionally biased region" description="Basic residues" evidence="7">
    <location>
        <begin position="103"/>
        <end position="112"/>
    </location>
</feature>
<dbReference type="InterPro" id="IPR043988">
    <property type="entry name" value="CCZ1/INTU_longin_2"/>
</dbReference>
<accession>A0A653DT98</accession>
<feature type="domain" description="CCZ1/INTU/HPS4 third Longin" evidence="10">
    <location>
        <begin position="774"/>
        <end position="902"/>
    </location>
</feature>
<feature type="region of interest" description="Disordered" evidence="7">
    <location>
        <begin position="1"/>
        <end position="42"/>
    </location>
</feature>
<dbReference type="Proteomes" id="UP000410492">
    <property type="component" value="Unassembled WGS sequence"/>
</dbReference>
<comment type="subcellular location">
    <subcellularLocation>
        <location evidence="1">Cytoplasm</location>
    </subcellularLocation>
</comment>
<feature type="compositionally biased region" description="Polar residues" evidence="7">
    <location>
        <begin position="675"/>
        <end position="689"/>
    </location>
</feature>
<name>A0A653DT98_CALMS</name>
<dbReference type="PANTHER" id="PTHR21082:SF4">
    <property type="entry name" value="PROTEIN INTURNED"/>
    <property type="match status" value="1"/>
</dbReference>
<dbReference type="GO" id="GO:0016192">
    <property type="term" value="P:vesicle-mediated transport"/>
    <property type="evidence" value="ECO:0007669"/>
    <property type="project" value="InterPro"/>
</dbReference>
<feature type="compositionally biased region" description="Polar residues" evidence="7">
    <location>
        <begin position="118"/>
        <end position="131"/>
    </location>
</feature>
<dbReference type="GO" id="GO:0005929">
    <property type="term" value="C:cilium"/>
    <property type="evidence" value="ECO:0007669"/>
    <property type="project" value="TreeGrafter"/>
</dbReference>
<evidence type="ECO:0000256" key="2">
    <source>
        <dbReference type="ARBA" id="ARBA00010034"/>
    </source>
</evidence>
<evidence type="ECO:0000259" key="9">
    <source>
        <dbReference type="Pfam" id="PF19032"/>
    </source>
</evidence>
<keyword evidence="4" id="KW-0217">Developmental protein</keyword>
<gene>
    <name evidence="11" type="ORF">CALMAC_LOCUS20136</name>
</gene>
<comment type="similarity">
    <text evidence="2">Belongs to the inturned family.</text>
</comment>
<feature type="region of interest" description="Disordered" evidence="7">
    <location>
        <begin position="103"/>
        <end position="131"/>
    </location>
</feature>
<dbReference type="GO" id="GO:0001736">
    <property type="term" value="P:establishment of planar polarity"/>
    <property type="evidence" value="ECO:0007669"/>
    <property type="project" value="InterPro"/>
</dbReference>
<dbReference type="Pfam" id="PF19033">
    <property type="entry name" value="Intu_longin_3"/>
    <property type="match status" value="1"/>
</dbReference>
<evidence type="ECO:0000256" key="4">
    <source>
        <dbReference type="ARBA" id="ARBA00022473"/>
    </source>
</evidence>
<dbReference type="GO" id="GO:0005737">
    <property type="term" value="C:cytoplasm"/>
    <property type="evidence" value="ECO:0007669"/>
    <property type="project" value="UniProtKB-SubCell"/>
</dbReference>
<feature type="region of interest" description="Disordered" evidence="7">
    <location>
        <begin position="729"/>
        <end position="748"/>
    </location>
</feature>
<dbReference type="InterPro" id="IPR043989">
    <property type="entry name" value="CCZ1/INTU/HSP4_longin_3"/>
</dbReference>
<feature type="compositionally biased region" description="Basic and acidic residues" evidence="7">
    <location>
        <begin position="12"/>
        <end position="21"/>
    </location>
</feature>
<dbReference type="Pfam" id="PF19031">
    <property type="entry name" value="Intu_longin_1"/>
    <property type="match status" value="1"/>
</dbReference>
<feature type="compositionally biased region" description="Acidic residues" evidence="7">
    <location>
        <begin position="730"/>
        <end position="744"/>
    </location>
</feature>
<keyword evidence="6" id="KW-0970">Cilium biogenesis/degradation</keyword>
<evidence type="ECO:0000256" key="1">
    <source>
        <dbReference type="ARBA" id="ARBA00004496"/>
    </source>
</evidence>
<evidence type="ECO:0000313" key="11">
    <source>
        <dbReference type="EMBL" id="VEN63267.1"/>
    </source>
</evidence>
<evidence type="ECO:0000256" key="5">
    <source>
        <dbReference type="ARBA" id="ARBA00022490"/>
    </source>
</evidence>
<keyword evidence="5" id="KW-0963">Cytoplasm</keyword>
<dbReference type="Pfam" id="PF19032">
    <property type="entry name" value="Intu_longin_2"/>
    <property type="match status" value="1"/>
</dbReference>
<dbReference type="OrthoDB" id="10263272at2759"/>
<feature type="domain" description="CCZ1/INTU second Longin" evidence="9">
    <location>
        <begin position="489"/>
        <end position="603"/>
    </location>
</feature>
<evidence type="ECO:0000259" key="10">
    <source>
        <dbReference type="Pfam" id="PF19033"/>
    </source>
</evidence>
<evidence type="ECO:0000256" key="3">
    <source>
        <dbReference type="ARBA" id="ARBA00015639"/>
    </source>
</evidence>
<sequence length="909" mass="104104">MQNDGELLGPLDDSKCDYRSSDEEEEWSDGSSYSSYYSDSNSTAPDWEPYIDDFTGELLYIECHPFVVQHNKDNKPSSHSEFFTKSHLRHSTRGKFLRLIRKRESKRKKKNQKPVEVTDTTTTSKVKFQDSQDGEEKEVMLEIDAENRHNLSSDKSLAESLLGLIVSTLSDGNRVMIAGFSYDSKAKHERNIKIGDWLKSINDIEVNVDNLDDILQKFINRDVVLLKLQRVTGVDVTKDPPINELNNESIFVKEFLSNLSNVKEEQRLMQVLCDRLLGVVYINTDNLKESNKDNEDIVYCFPSPMKKNILATTRGMYITLNHLMNEITKSKPQVSSIEHNDKVAHIAYANFGQKLLLFMLPDAVASSDDTLMICKKIVRLLEFTYNSIDNCFVNDHNICQLNHFLARFFAGMLGGDVWCTMQQLIESEEDSLIEPNKQYYFEDLLSAVPVLNLTDEAMMQVDDALTELEASDYREWNEEPLDCQRLFTIIGSAYYHSGYLVTSHFIEGDLIDVNTYCKMHGYFYLSKTEPVKSLVLWREVYPMSCRKSDDKAIKFPEGRRYLLIVGSGKDILTVIMEAGGCTEPPENNMGPDAFYVEEVQATLVHIQEVGVSELANRILSTDSNEQIVLPVPNLNKKKSDFMNINFSKASTSAKDLINSPKKNEVTSILKRRSSDQNFVHRQGSSSNVSMADDYYDRQSEGSESQGAYSEKSEISDDSSKNFRKVHYDVNDDDSDIDDHGDDSQLDSSFDISDIRQSLETEEYRLVQLTAGQENVMIQFCELDTTRGVLLYPIEPRVPSQTYELIVANFRRCCLDIHGMFQNTLRFKNTPTQEIAKSMMNKSLVGIKEYGVLFECPYLDAKDKKNKIKYWVIGRLFSHPHAKEMYVCYKDGIPQNLIEVAFKMEMTNMY</sequence>
<evidence type="ECO:0000313" key="12">
    <source>
        <dbReference type="Proteomes" id="UP000410492"/>
    </source>
</evidence>
<dbReference type="GO" id="GO:0060271">
    <property type="term" value="P:cilium assembly"/>
    <property type="evidence" value="ECO:0007669"/>
    <property type="project" value="InterPro"/>
</dbReference>
<feature type="region of interest" description="Disordered" evidence="7">
    <location>
        <begin position="670"/>
        <end position="716"/>
    </location>
</feature>
<evidence type="ECO:0000259" key="8">
    <source>
        <dbReference type="Pfam" id="PF19031"/>
    </source>
</evidence>
<dbReference type="InterPro" id="IPR043987">
    <property type="entry name" value="CCZ1/INTU/HSP4_longin_1"/>
</dbReference>
<keyword evidence="12" id="KW-1185">Reference proteome</keyword>
<proteinExistence type="inferred from homology"/>
<feature type="domain" description="CCZ1/INTU/HSP4 first Longin" evidence="8">
    <location>
        <begin position="279"/>
        <end position="382"/>
    </location>
</feature>
<evidence type="ECO:0000256" key="6">
    <source>
        <dbReference type="ARBA" id="ARBA00022794"/>
    </source>
</evidence>
<protein>
    <recommendedName>
        <fullName evidence="3">Protein inturned</fullName>
    </recommendedName>
</protein>
<reference evidence="11 12" key="1">
    <citation type="submission" date="2019-01" db="EMBL/GenBank/DDBJ databases">
        <authorList>
            <person name="Sayadi A."/>
        </authorList>
    </citation>
    <scope>NUCLEOTIDE SEQUENCE [LARGE SCALE GENOMIC DNA]</scope>
</reference>
<dbReference type="GO" id="GO:0007399">
    <property type="term" value="P:nervous system development"/>
    <property type="evidence" value="ECO:0007669"/>
    <property type="project" value="TreeGrafter"/>
</dbReference>
<dbReference type="SUPFAM" id="SSF50156">
    <property type="entry name" value="PDZ domain-like"/>
    <property type="match status" value="1"/>
</dbReference>
<dbReference type="InterPro" id="IPR036034">
    <property type="entry name" value="PDZ_sf"/>
</dbReference>
<dbReference type="AlphaFoldDB" id="A0A653DT98"/>